<sequence length="74" mass="8343">MNSQNLISFSPSRCRNSTLRFSKSLLKVSLSVQLCGKSISTIRPPKAPLCHRLTASKLYSQSLKSESTEMFHFH</sequence>
<dbReference type="AlphaFoldDB" id="A0AAD5IK47"/>
<gene>
    <name evidence="1" type="ORF">LWI28_022261</name>
</gene>
<reference evidence="1" key="1">
    <citation type="journal article" date="2022" name="Plant J.">
        <title>Strategies of tolerance reflected in two North American maple genomes.</title>
        <authorList>
            <person name="McEvoy S.L."/>
            <person name="Sezen U.U."/>
            <person name="Trouern-Trend A."/>
            <person name="McMahon S.M."/>
            <person name="Schaberg P.G."/>
            <person name="Yang J."/>
            <person name="Wegrzyn J.L."/>
            <person name="Swenson N.G."/>
        </authorList>
    </citation>
    <scope>NUCLEOTIDE SEQUENCE</scope>
    <source>
        <strain evidence="1">91603</strain>
    </source>
</reference>
<dbReference type="Proteomes" id="UP001064489">
    <property type="component" value="Chromosome 10"/>
</dbReference>
<evidence type="ECO:0000313" key="2">
    <source>
        <dbReference type="Proteomes" id="UP001064489"/>
    </source>
</evidence>
<comment type="caution">
    <text evidence="1">The sequence shown here is derived from an EMBL/GenBank/DDBJ whole genome shotgun (WGS) entry which is preliminary data.</text>
</comment>
<evidence type="ECO:0000313" key="1">
    <source>
        <dbReference type="EMBL" id="KAI9165882.1"/>
    </source>
</evidence>
<dbReference type="EMBL" id="JAJSOW010000105">
    <property type="protein sequence ID" value="KAI9165882.1"/>
    <property type="molecule type" value="Genomic_DNA"/>
</dbReference>
<accession>A0AAD5IK47</accession>
<keyword evidence="2" id="KW-1185">Reference proteome</keyword>
<protein>
    <submittedName>
        <fullName evidence="1">Uncharacterized protein</fullName>
    </submittedName>
</protein>
<organism evidence="1 2">
    <name type="scientific">Acer negundo</name>
    <name type="common">Box elder</name>
    <dbReference type="NCBI Taxonomy" id="4023"/>
    <lineage>
        <taxon>Eukaryota</taxon>
        <taxon>Viridiplantae</taxon>
        <taxon>Streptophyta</taxon>
        <taxon>Embryophyta</taxon>
        <taxon>Tracheophyta</taxon>
        <taxon>Spermatophyta</taxon>
        <taxon>Magnoliopsida</taxon>
        <taxon>eudicotyledons</taxon>
        <taxon>Gunneridae</taxon>
        <taxon>Pentapetalae</taxon>
        <taxon>rosids</taxon>
        <taxon>malvids</taxon>
        <taxon>Sapindales</taxon>
        <taxon>Sapindaceae</taxon>
        <taxon>Hippocastanoideae</taxon>
        <taxon>Acereae</taxon>
        <taxon>Acer</taxon>
    </lineage>
</organism>
<reference evidence="1" key="2">
    <citation type="submission" date="2023-02" db="EMBL/GenBank/DDBJ databases">
        <authorList>
            <person name="Swenson N.G."/>
            <person name="Wegrzyn J.L."/>
            <person name="Mcevoy S.L."/>
        </authorList>
    </citation>
    <scope>NUCLEOTIDE SEQUENCE</scope>
    <source>
        <strain evidence="1">91603</strain>
        <tissue evidence="1">Leaf</tissue>
    </source>
</reference>
<proteinExistence type="predicted"/>
<name>A0AAD5IK47_ACENE</name>